<dbReference type="Gene3D" id="3.40.390.70">
    <property type="match status" value="1"/>
</dbReference>
<dbReference type="RefSeq" id="WP_342882693.1">
    <property type="nucleotide sequence ID" value="NZ_JBBMQS010000015.1"/>
</dbReference>
<dbReference type="InterPro" id="IPR011201">
    <property type="entry name" value="Zinc-ribbon_6_bact"/>
</dbReference>
<evidence type="ECO:0000313" key="3">
    <source>
        <dbReference type="Proteomes" id="UP001461163"/>
    </source>
</evidence>
<keyword evidence="3" id="KW-1185">Reference proteome</keyword>
<proteinExistence type="predicted"/>
<dbReference type="Proteomes" id="UP001461163">
    <property type="component" value="Unassembled WGS sequence"/>
</dbReference>
<dbReference type="Pfam" id="PF10005">
    <property type="entry name" value="Zn_ribbon_DZR_6"/>
    <property type="match status" value="1"/>
</dbReference>
<protein>
    <submittedName>
        <fullName evidence="2">Zinc-binding metallopeptidase</fullName>
    </submittedName>
</protein>
<reference evidence="2 3" key="1">
    <citation type="submission" date="2024-03" db="EMBL/GenBank/DDBJ databases">
        <title>Community enrichment and isolation of bacterial strains for fucoidan degradation.</title>
        <authorList>
            <person name="Sichert A."/>
        </authorList>
    </citation>
    <scope>NUCLEOTIDE SEQUENCE [LARGE SCALE GENOMIC DNA]</scope>
    <source>
        <strain evidence="2 3">AS12</strain>
    </source>
</reference>
<dbReference type="InterPro" id="IPR031321">
    <property type="entry name" value="UCP012641"/>
</dbReference>
<organism evidence="2 3">
    <name type="scientific">Paraglaciecola mesophila</name>
    <dbReference type="NCBI Taxonomy" id="197222"/>
    <lineage>
        <taxon>Bacteria</taxon>
        <taxon>Pseudomonadati</taxon>
        <taxon>Pseudomonadota</taxon>
        <taxon>Gammaproteobacteria</taxon>
        <taxon>Alteromonadales</taxon>
        <taxon>Alteromonadaceae</taxon>
        <taxon>Paraglaciecola</taxon>
    </lineage>
</organism>
<dbReference type="EMBL" id="JBBMQS010000015">
    <property type="protein sequence ID" value="MEM5499612.1"/>
    <property type="molecule type" value="Genomic_DNA"/>
</dbReference>
<evidence type="ECO:0000259" key="1">
    <source>
        <dbReference type="Pfam" id="PF10005"/>
    </source>
</evidence>
<evidence type="ECO:0000313" key="2">
    <source>
        <dbReference type="EMBL" id="MEM5499612.1"/>
    </source>
</evidence>
<dbReference type="Pfam" id="PF15887">
    <property type="entry name" value="Peptidase_Mx"/>
    <property type="match status" value="1"/>
</dbReference>
<comment type="caution">
    <text evidence="2">The sequence shown here is derived from an EMBL/GenBank/DDBJ whole genome shotgun (WGS) entry which is preliminary data.</text>
</comment>
<accession>A0ABU9T0F0</accession>
<sequence length="373" mass="42825">MKTFTCQCTNTLHFANSQCVSCGLMLGFIADEAKLSAFTTNQYGNLQASCNGKLYRKCKNYADHNVCNWMVSFDDDNEYCISCRLNEVIPNLAEPENLTLWFRLEQAKRRLLYNVIRLGLPIEGKSPSNPTGLGFAFLQDEIEDQYGNELTVKNFVTTGHASGLITININEADHSTRIDMREKMGERYRTLVGHFRHESGHYYWDRLIAHSDKITEFRRLFGDERSSYVDSMQKYYKHGPSNNWQNVWVSAYASMHPWEDWAETWAHYLHMIDTLETANDFDFSLAGIKIANPIPSNEIHDQVFIASSFTHLFDNWCQLTKALNGLNRSMGLDDAYPFVISITALDKLRFVHEVISSKLNSDYICPNPALVTD</sequence>
<gene>
    <name evidence="2" type="ORF">WNY77_19530</name>
</gene>
<dbReference type="PIRSF" id="PIRSF012641">
    <property type="entry name" value="UCP012641"/>
    <property type="match status" value="1"/>
</dbReference>
<name>A0ABU9T0F0_9ALTE</name>
<feature type="domain" description="Zinc-ribbon" evidence="1">
    <location>
        <begin position="4"/>
        <end position="93"/>
    </location>
</feature>